<sequence length="97" mass="10310">MSLQGGRTAGLQTGPTRFVHVFSSPFCPGVGNPGLISVTSPRSGTNAAFLRRSRVGAGWFLPADSPERTTKFLKVIQRMKVVALAVDGHGSFSRQPP</sequence>
<dbReference type="HOGENOM" id="CLU_2342618_0_0_0"/>
<dbReference type="Proteomes" id="UP000027982">
    <property type="component" value="Chromosome"/>
</dbReference>
<name>A0A068NIZ7_FIMGI</name>
<proteinExistence type="predicted"/>
<evidence type="ECO:0000313" key="2">
    <source>
        <dbReference type="Proteomes" id="UP000027982"/>
    </source>
</evidence>
<evidence type="ECO:0000313" key="1">
    <source>
        <dbReference type="EMBL" id="AIE83491.1"/>
    </source>
</evidence>
<reference evidence="1 2" key="1">
    <citation type="journal article" date="2014" name="PLoS ONE">
        <title>The first complete genome sequence of the class fimbriimonadia in the phylum armatimonadetes.</title>
        <authorList>
            <person name="Hu Z.Y."/>
            <person name="Wang Y.Z."/>
            <person name="Im W.T."/>
            <person name="Wang S.Y."/>
            <person name="Zhao G.P."/>
            <person name="Zheng H.J."/>
            <person name="Quan Z.X."/>
        </authorList>
    </citation>
    <scope>NUCLEOTIDE SEQUENCE [LARGE SCALE GENOMIC DNA]</scope>
    <source>
        <strain evidence="1">Gsoil 348</strain>
    </source>
</reference>
<dbReference type="KEGG" id="fgi:OP10G_0123"/>
<gene>
    <name evidence="1" type="ORF">OP10G_0123</name>
</gene>
<dbReference type="AlphaFoldDB" id="A0A068NIZ7"/>
<dbReference type="EMBL" id="CP007139">
    <property type="protein sequence ID" value="AIE83491.1"/>
    <property type="molecule type" value="Genomic_DNA"/>
</dbReference>
<accession>A0A068NIZ7</accession>
<dbReference type="STRING" id="661478.OP10G_0123"/>
<organism evidence="1 2">
    <name type="scientific">Fimbriimonas ginsengisoli Gsoil 348</name>
    <dbReference type="NCBI Taxonomy" id="661478"/>
    <lineage>
        <taxon>Bacteria</taxon>
        <taxon>Bacillati</taxon>
        <taxon>Armatimonadota</taxon>
        <taxon>Fimbriimonadia</taxon>
        <taxon>Fimbriimonadales</taxon>
        <taxon>Fimbriimonadaceae</taxon>
        <taxon>Fimbriimonas</taxon>
    </lineage>
</organism>
<protein>
    <submittedName>
        <fullName evidence="1">Uncharacterized protein</fullName>
    </submittedName>
</protein>
<keyword evidence="2" id="KW-1185">Reference proteome</keyword>